<reference evidence="2 3" key="1">
    <citation type="submission" date="2019-11" db="EMBL/GenBank/DDBJ databases">
        <title>Whole genome sequence of Oryza granulata.</title>
        <authorList>
            <person name="Li W."/>
        </authorList>
    </citation>
    <scope>NUCLEOTIDE SEQUENCE [LARGE SCALE GENOMIC DNA]</scope>
    <source>
        <strain evidence="3">cv. Menghai</strain>
        <tissue evidence="2">Leaf</tissue>
    </source>
</reference>
<organism evidence="2 3">
    <name type="scientific">Oryza meyeriana var. granulata</name>
    <dbReference type="NCBI Taxonomy" id="110450"/>
    <lineage>
        <taxon>Eukaryota</taxon>
        <taxon>Viridiplantae</taxon>
        <taxon>Streptophyta</taxon>
        <taxon>Embryophyta</taxon>
        <taxon>Tracheophyta</taxon>
        <taxon>Spermatophyta</taxon>
        <taxon>Magnoliopsida</taxon>
        <taxon>Liliopsida</taxon>
        <taxon>Poales</taxon>
        <taxon>Poaceae</taxon>
        <taxon>BOP clade</taxon>
        <taxon>Oryzoideae</taxon>
        <taxon>Oryzeae</taxon>
        <taxon>Oryzinae</taxon>
        <taxon>Oryza</taxon>
        <taxon>Oryza meyeriana</taxon>
    </lineage>
</organism>
<feature type="region of interest" description="Disordered" evidence="1">
    <location>
        <begin position="1"/>
        <end position="164"/>
    </location>
</feature>
<sequence>MEDNKRRSDRGSRGDKDEKHLKDPMEDKKVDASSVARKRSSSASEDEMLNSNSKKSKHGAALEYDERKDEDHIEDDRRDLDSAGSKSEKRSLGNEADQGIQEAQLVVHETDMSSAEFSLPAPRLEDPFPAQLDKEDSCSTVADLNGKHEPGVDGAFVGTEESAI</sequence>
<evidence type="ECO:0000313" key="2">
    <source>
        <dbReference type="EMBL" id="KAF0901166.1"/>
    </source>
</evidence>
<evidence type="ECO:0000313" key="3">
    <source>
        <dbReference type="Proteomes" id="UP000479710"/>
    </source>
</evidence>
<dbReference type="AlphaFoldDB" id="A0A6G1CLY3"/>
<feature type="compositionally biased region" description="Basic and acidic residues" evidence="1">
    <location>
        <begin position="1"/>
        <end position="31"/>
    </location>
</feature>
<proteinExistence type="predicted"/>
<evidence type="ECO:0000256" key="1">
    <source>
        <dbReference type="SAM" id="MobiDB-lite"/>
    </source>
</evidence>
<name>A0A6G1CLY3_9ORYZ</name>
<feature type="compositionally biased region" description="Basic and acidic residues" evidence="1">
    <location>
        <begin position="64"/>
        <end position="92"/>
    </location>
</feature>
<accession>A0A6G1CLY3</accession>
<gene>
    <name evidence="2" type="ORF">E2562_038180</name>
</gene>
<dbReference type="Proteomes" id="UP000479710">
    <property type="component" value="Unassembled WGS sequence"/>
</dbReference>
<dbReference type="EMBL" id="SPHZ02000009">
    <property type="protein sequence ID" value="KAF0901166.1"/>
    <property type="molecule type" value="Genomic_DNA"/>
</dbReference>
<protein>
    <submittedName>
        <fullName evidence="2">Uncharacterized protein</fullName>
    </submittedName>
</protein>
<keyword evidence="3" id="KW-1185">Reference proteome</keyword>
<comment type="caution">
    <text evidence="2">The sequence shown here is derived from an EMBL/GenBank/DDBJ whole genome shotgun (WGS) entry which is preliminary data.</text>
</comment>